<feature type="transmembrane region" description="Helical" evidence="17">
    <location>
        <begin position="137"/>
        <end position="157"/>
    </location>
</feature>
<dbReference type="InterPro" id="IPR004358">
    <property type="entry name" value="Sig_transdc_His_kin-like_C"/>
</dbReference>
<evidence type="ECO:0000313" key="20">
    <source>
        <dbReference type="Proteomes" id="UP000436138"/>
    </source>
</evidence>
<dbReference type="PROSITE" id="PS50109">
    <property type="entry name" value="HIS_KIN"/>
    <property type="match status" value="1"/>
</dbReference>
<keyword evidence="10 19" id="KW-0418">Kinase</keyword>
<sequence length="492" mass="49994">MNTAAPAPTPTTRALSWCLHLLVVGLLALAAVRAVTGPLPHAAPTVAVAAGCALVYAAGPLVPRIRGDRRAAAWWLAAVGAVWLVLLALSADGVWAAFPLYFLQLHLLPRRAALAAVTATTLAAVAAFAAHQGSFSAAMAIGPALGAAVAVAVVWGYQALYRESERRRQLIEELTATRADLAEAQHTAGVLAERERLAREIHDTLAQGLSSIQLLLHAAERTLPGAPENAVRHVRQARRTAVDNLAEARRFVAALAPPALEGSTLADALERLCATTGTRHRLTVRFRLGGAACALPTAYEVALLRIAQSALANTVRHARAGAVEVTLGHLDDGVALTVADDGVGFDPGGLPAPDPETGGFGLAAMQARIGALGGTVSIDSTPGHGTTLTARLPLTRPGAAQAPGVDTRTPRHDGESPTAGTGTASAAAATEPLPGTATPPTGPGTRPCGTEPPADGAEPAPKRPRTARAGSGTAPAGSEPAPPPPAGTKAHP</sequence>
<evidence type="ECO:0000256" key="6">
    <source>
        <dbReference type="ARBA" id="ARBA00022485"/>
    </source>
</evidence>
<proteinExistence type="predicted"/>
<dbReference type="AlphaFoldDB" id="A0A6I6MV11"/>
<evidence type="ECO:0000256" key="8">
    <source>
        <dbReference type="ARBA" id="ARBA00022679"/>
    </source>
</evidence>
<evidence type="ECO:0000256" key="13">
    <source>
        <dbReference type="ARBA" id="ARBA00023014"/>
    </source>
</evidence>
<dbReference type="InterPro" id="IPR011712">
    <property type="entry name" value="Sig_transdc_His_kin_sub3_dim/P"/>
</dbReference>
<evidence type="ECO:0000256" key="10">
    <source>
        <dbReference type="ARBA" id="ARBA00022777"/>
    </source>
</evidence>
<protein>
    <recommendedName>
        <fullName evidence="5">Oxygen sensor histidine kinase NreB</fullName>
        <ecNumber evidence="4">2.7.13.3</ecNumber>
    </recommendedName>
    <alternativeName>
        <fullName evidence="15">Nitrogen regulation protein B</fullName>
    </alternativeName>
</protein>
<feature type="region of interest" description="Disordered" evidence="16">
    <location>
        <begin position="376"/>
        <end position="492"/>
    </location>
</feature>
<evidence type="ECO:0000256" key="1">
    <source>
        <dbReference type="ARBA" id="ARBA00000085"/>
    </source>
</evidence>
<dbReference type="Gene3D" id="1.20.5.1930">
    <property type="match status" value="1"/>
</dbReference>
<keyword evidence="11" id="KW-0408">Iron</keyword>
<comment type="catalytic activity">
    <reaction evidence="1">
        <text>ATP + protein L-histidine = ADP + protein N-phospho-L-histidine.</text>
        <dbReference type="EC" id="2.7.13.3"/>
    </reaction>
</comment>
<evidence type="ECO:0000259" key="18">
    <source>
        <dbReference type="PROSITE" id="PS50109"/>
    </source>
</evidence>
<evidence type="ECO:0000256" key="2">
    <source>
        <dbReference type="ARBA" id="ARBA00001966"/>
    </source>
</evidence>
<dbReference type="InterPro" id="IPR050482">
    <property type="entry name" value="Sensor_HK_TwoCompSys"/>
</dbReference>
<feature type="transmembrane region" description="Helical" evidence="17">
    <location>
        <begin position="112"/>
        <end position="130"/>
    </location>
</feature>
<comment type="function">
    <text evidence="14">Member of the two-component regulatory system NreB/NreC involved in the control of dissimilatory nitrate/nitrite reduction in response to oxygen. NreB functions as a direct oxygen sensor histidine kinase which is autophosphorylated, in the absence of oxygen, probably at the conserved histidine residue, and transfers its phosphate group probably to a conserved aspartate residue of NreC. NreB/NreC activates the expression of the nitrate (narGHJI) and nitrite (nir) reductase operons, as well as the putative nitrate transporter gene narT.</text>
</comment>
<dbReference type="Pfam" id="PF07730">
    <property type="entry name" value="HisKA_3"/>
    <property type="match status" value="1"/>
</dbReference>
<dbReference type="InterPro" id="IPR005467">
    <property type="entry name" value="His_kinase_dom"/>
</dbReference>
<evidence type="ECO:0000256" key="15">
    <source>
        <dbReference type="ARBA" id="ARBA00030800"/>
    </source>
</evidence>
<dbReference type="SMART" id="SM00387">
    <property type="entry name" value="HATPase_c"/>
    <property type="match status" value="1"/>
</dbReference>
<dbReference type="PRINTS" id="PR00344">
    <property type="entry name" value="BCTRLSENSOR"/>
</dbReference>
<evidence type="ECO:0000256" key="3">
    <source>
        <dbReference type="ARBA" id="ARBA00004496"/>
    </source>
</evidence>
<keyword evidence="17" id="KW-0472">Membrane</keyword>
<dbReference type="SUPFAM" id="SSF55874">
    <property type="entry name" value="ATPase domain of HSP90 chaperone/DNA topoisomerase II/histidine kinase"/>
    <property type="match status" value="1"/>
</dbReference>
<dbReference type="InterPro" id="IPR036890">
    <property type="entry name" value="HATPase_C_sf"/>
</dbReference>
<keyword evidence="8" id="KW-0808">Transferase</keyword>
<feature type="domain" description="Histidine kinase" evidence="18">
    <location>
        <begin position="196"/>
        <end position="396"/>
    </location>
</feature>
<evidence type="ECO:0000313" key="19">
    <source>
        <dbReference type="EMBL" id="QHA04538.1"/>
    </source>
</evidence>
<evidence type="ECO:0000256" key="12">
    <source>
        <dbReference type="ARBA" id="ARBA00023012"/>
    </source>
</evidence>
<feature type="transmembrane region" description="Helical" evidence="17">
    <location>
        <begin position="44"/>
        <end position="62"/>
    </location>
</feature>
<name>A0A6I6MV11_9ACTN</name>
<comment type="subcellular location">
    <subcellularLocation>
        <location evidence="3">Cytoplasm</location>
    </subcellularLocation>
</comment>
<dbReference type="CDD" id="cd16917">
    <property type="entry name" value="HATPase_UhpB-NarQ-NarX-like"/>
    <property type="match status" value="1"/>
</dbReference>
<keyword evidence="17" id="KW-1133">Transmembrane helix</keyword>
<dbReference type="PANTHER" id="PTHR24421">
    <property type="entry name" value="NITRATE/NITRITE SENSOR PROTEIN NARX-RELATED"/>
    <property type="match status" value="1"/>
</dbReference>
<evidence type="ECO:0000256" key="5">
    <source>
        <dbReference type="ARBA" id="ARBA00017322"/>
    </source>
</evidence>
<dbReference type="GO" id="GO:0051539">
    <property type="term" value="F:4 iron, 4 sulfur cluster binding"/>
    <property type="evidence" value="ECO:0007669"/>
    <property type="project" value="UniProtKB-KW"/>
</dbReference>
<dbReference type="GO" id="GO:0046983">
    <property type="term" value="F:protein dimerization activity"/>
    <property type="evidence" value="ECO:0007669"/>
    <property type="project" value="InterPro"/>
</dbReference>
<dbReference type="GO" id="GO:0000155">
    <property type="term" value="F:phosphorelay sensor kinase activity"/>
    <property type="evidence" value="ECO:0007669"/>
    <property type="project" value="InterPro"/>
</dbReference>
<dbReference type="GO" id="GO:0005737">
    <property type="term" value="C:cytoplasm"/>
    <property type="evidence" value="ECO:0007669"/>
    <property type="project" value="UniProtKB-SubCell"/>
</dbReference>
<feature type="compositionally biased region" description="Low complexity" evidence="16">
    <location>
        <begin position="386"/>
        <end position="397"/>
    </location>
</feature>
<evidence type="ECO:0000256" key="14">
    <source>
        <dbReference type="ARBA" id="ARBA00024827"/>
    </source>
</evidence>
<evidence type="ECO:0000256" key="17">
    <source>
        <dbReference type="SAM" id="Phobius"/>
    </source>
</evidence>
<dbReference type="Gene3D" id="3.30.565.10">
    <property type="entry name" value="Histidine kinase-like ATPase, C-terminal domain"/>
    <property type="match status" value="1"/>
</dbReference>
<keyword evidence="6" id="KW-0004">4Fe-4S</keyword>
<reference evidence="19 20" key="1">
    <citation type="submission" date="2019-12" db="EMBL/GenBank/DDBJ databases">
        <title>Streptomyces sp. strain T44 isolated from rhizosphere soil of Broussonetia papyrifera.</title>
        <authorList>
            <person name="Mo P."/>
        </authorList>
    </citation>
    <scope>NUCLEOTIDE SEQUENCE [LARGE SCALE GENOMIC DNA]</scope>
    <source>
        <strain evidence="19 20">T44</strain>
    </source>
</reference>
<evidence type="ECO:0000256" key="16">
    <source>
        <dbReference type="SAM" id="MobiDB-lite"/>
    </source>
</evidence>
<keyword evidence="17" id="KW-0812">Transmembrane</keyword>
<dbReference type="InterPro" id="IPR003594">
    <property type="entry name" value="HATPase_dom"/>
</dbReference>
<comment type="cofactor">
    <cofactor evidence="2">
        <name>[4Fe-4S] cluster</name>
        <dbReference type="ChEBI" id="CHEBI:49883"/>
    </cofactor>
</comment>
<gene>
    <name evidence="19" type="ORF">GQF42_15690</name>
</gene>
<dbReference type="GO" id="GO:0016020">
    <property type="term" value="C:membrane"/>
    <property type="evidence" value="ECO:0007669"/>
    <property type="project" value="InterPro"/>
</dbReference>
<feature type="transmembrane region" description="Helical" evidence="17">
    <location>
        <begin position="74"/>
        <end position="100"/>
    </location>
</feature>
<dbReference type="Proteomes" id="UP000436138">
    <property type="component" value="Chromosome"/>
</dbReference>
<organism evidence="19 20">
    <name type="scientific">Streptomyces broussonetiae</name>
    <dbReference type="NCBI Taxonomy" id="2686304"/>
    <lineage>
        <taxon>Bacteria</taxon>
        <taxon>Bacillati</taxon>
        <taxon>Actinomycetota</taxon>
        <taxon>Actinomycetes</taxon>
        <taxon>Kitasatosporales</taxon>
        <taxon>Streptomycetaceae</taxon>
        <taxon>Streptomyces</taxon>
    </lineage>
</organism>
<feature type="compositionally biased region" description="Low complexity" evidence="16">
    <location>
        <begin position="469"/>
        <end position="479"/>
    </location>
</feature>
<evidence type="ECO:0000256" key="9">
    <source>
        <dbReference type="ARBA" id="ARBA00022723"/>
    </source>
</evidence>
<keyword evidence="13" id="KW-0411">Iron-sulfur</keyword>
<dbReference type="Pfam" id="PF02518">
    <property type="entry name" value="HATPase_c"/>
    <property type="match status" value="1"/>
</dbReference>
<dbReference type="KEGG" id="sbro:GQF42_15690"/>
<dbReference type="GO" id="GO:0046872">
    <property type="term" value="F:metal ion binding"/>
    <property type="evidence" value="ECO:0007669"/>
    <property type="project" value="UniProtKB-KW"/>
</dbReference>
<feature type="compositionally biased region" description="Low complexity" evidence="16">
    <location>
        <begin position="416"/>
        <end position="453"/>
    </location>
</feature>
<keyword evidence="7" id="KW-0963">Cytoplasm</keyword>
<keyword evidence="9" id="KW-0479">Metal-binding</keyword>
<dbReference type="EC" id="2.7.13.3" evidence="4"/>
<evidence type="ECO:0000256" key="11">
    <source>
        <dbReference type="ARBA" id="ARBA00023004"/>
    </source>
</evidence>
<keyword evidence="20" id="KW-1185">Reference proteome</keyword>
<evidence type="ECO:0000256" key="4">
    <source>
        <dbReference type="ARBA" id="ARBA00012438"/>
    </source>
</evidence>
<accession>A0A6I6MV11</accession>
<dbReference type="EMBL" id="CP047020">
    <property type="protein sequence ID" value="QHA04538.1"/>
    <property type="molecule type" value="Genomic_DNA"/>
</dbReference>
<dbReference type="PANTHER" id="PTHR24421:SF62">
    <property type="entry name" value="SENSORY TRANSDUCTION HISTIDINE KINASE"/>
    <property type="match status" value="1"/>
</dbReference>
<evidence type="ECO:0000256" key="7">
    <source>
        <dbReference type="ARBA" id="ARBA00022490"/>
    </source>
</evidence>
<keyword evidence="12" id="KW-0902">Two-component regulatory system</keyword>